<reference evidence="1 2" key="1">
    <citation type="submission" date="2023-07" db="EMBL/GenBank/DDBJ databases">
        <title>Sorghum-associated microbial communities from plants grown in Nebraska, USA.</title>
        <authorList>
            <person name="Schachtman D."/>
        </authorList>
    </citation>
    <scope>NUCLEOTIDE SEQUENCE [LARGE SCALE GENOMIC DNA]</scope>
    <source>
        <strain evidence="1 2">BE211</strain>
    </source>
</reference>
<accession>A0ABU1U2R6</accession>
<evidence type="ECO:0000313" key="1">
    <source>
        <dbReference type="EMBL" id="MDR7073787.1"/>
    </source>
</evidence>
<evidence type="ECO:0000313" key="2">
    <source>
        <dbReference type="Proteomes" id="UP001258181"/>
    </source>
</evidence>
<proteinExistence type="predicted"/>
<comment type="caution">
    <text evidence="1">The sequence shown here is derived from an EMBL/GenBank/DDBJ whole genome shotgun (WGS) entry which is preliminary data.</text>
</comment>
<sequence>MKRTNVAHRQHRGKRVSWNGNQQLSKATVYAKTAFLKEGIRGTHRVMCLSD</sequence>
<keyword evidence="2" id="KW-1185">Reference proteome</keyword>
<dbReference type="EMBL" id="JAVDWA010000004">
    <property type="protein sequence ID" value="MDR7073787.1"/>
    <property type="molecule type" value="Genomic_DNA"/>
</dbReference>
<protein>
    <submittedName>
        <fullName evidence="1">Uncharacterized protein</fullName>
    </submittedName>
</protein>
<dbReference type="RefSeq" id="WP_310259626.1">
    <property type="nucleotide sequence ID" value="NZ_JAVDWA010000004.1"/>
</dbReference>
<gene>
    <name evidence="1" type="ORF">J2X07_002774</name>
</gene>
<organism evidence="1 2">
    <name type="scientific">Fictibacillus barbaricus</name>
    <dbReference type="NCBI Taxonomy" id="182136"/>
    <lineage>
        <taxon>Bacteria</taxon>
        <taxon>Bacillati</taxon>
        <taxon>Bacillota</taxon>
        <taxon>Bacilli</taxon>
        <taxon>Bacillales</taxon>
        <taxon>Fictibacillaceae</taxon>
        <taxon>Fictibacillus</taxon>
    </lineage>
</organism>
<dbReference type="Proteomes" id="UP001258181">
    <property type="component" value="Unassembled WGS sequence"/>
</dbReference>
<name>A0ABU1U2R6_9BACL</name>